<organism evidence="2 3">
    <name type="scientific">Caerostris darwini</name>
    <dbReference type="NCBI Taxonomy" id="1538125"/>
    <lineage>
        <taxon>Eukaryota</taxon>
        <taxon>Metazoa</taxon>
        <taxon>Ecdysozoa</taxon>
        <taxon>Arthropoda</taxon>
        <taxon>Chelicerata</taxon>
        <taxon>Arachnida</taxon>
        <taxon>Araneae</taxon>
        <taxon>Araneomorphae</taxon>
        <taxon>Entelegynae</taxon>
        <taxon>Araneoidea</taxon>
        <taxon>Araneidae</taxon>
        <taxon>Caerostris</taxon>
    </lineage>
</organism>
<dbReference type="EMBL" id="BPLQ01003353">
    <property type="protein sequence ID" value="GIX99899.1"/>
    <property type="molecule type" value="Genomic_DNA"/>
</dbReference>
<accession>A0AAV4PVR9</accession>
<dbReference type="AlphaFoldDB" id="A0AAV4PVR9"/>
<evidence type="ECO:0000313" key="3">
    <source>
        <dbReference type="Proteomes" id="UP001054837"/>
    </source>
</evidence>
<protein>
    <submittedName>
        <fullName evidence="2">Uncharacterized protein</fullName>
    </submittedName>
</protein>
<dbReference type="Proteomes" id="UP001054837">
    <property type="component" value="Unassembled WGS sequence"/>
</dbReference>
<evidence type="ECO:0000256" key="1">
    <source>
        <dbReference type="SAM" id="MobiDB-lite"/>
    </source>
</evidence>
<comment type="caution">
    <text evidence="2">The sequence shown here is derived from an EMBL/GenBank/DDBJ whole genome shotgun (WGS) entry which is preliminary data.</text>
</comment>
<gene>
    <name evidence="2" type="ORF">CDAR_238961</name>
</gene>
<name>A0AAV4PVR9_9ARAC</name>
<evidence type="ECO:0000313" key="2">
    <source>
        <dbReference type="EMBL" id="GIX99899.1"/>
    </source>
</evidence>
<sequence>MAKPAISTRLYNGTLLLLSFLQKGPRRLNFGADGWRALMGPNGGKRKGPAEDGGSSSHPDNTLITQSARPIHLGRGLNPLLYFFLDWVVLIHYRSTVHSVDLTRLKNTCVVTGYEMLFNAYCPNTPHA</sequence>
<feature type="region of interest" description="Disordered" evidence="1">
    <location>
        <begin position="41"/>
        <end position="61"/>
    </location>
</feature>
<reference evidence="2 3" key="1">
    <citation type="submission" date="2021-06" db="EMBL/GenBank/DDBJ databases">
        <title>Caerostris darwini draft genome.</title>
        <authorList>
            <person name="Kono N."/>
            <person name="Arakawa K."/>
        </authorList>
    </citation>
    <scope>NUCLEOTIDE SEQUENCE [LARGE SCALE GENOMIC DNA]</scope>
</reference>
<proteinExistence type="predicted"/>
<keyword evidence="3" id="KW-1185">Reference proteome</keyword>